<dbReference type="STRING" id="266265.Bxe_C0867"/>
<evidence type="ECO:0000256" key="2">
    <source>
        <dbReference type="ARBA" id="ARBA00022598"/>
    </source>
</evidence>
<dbReference type="PANTHER" id="PTHR43201">
    <property type="entry name" value="ACYL-COA SYNTHETASE"/>
    <property type="match status" value="1"/>
</dbReference>
<dbReference type="EC" id="6.2.1.3" evidence="5"/>
<keyword evidence="2 5" id="KW-0436">Ligase</keyword>
<dbReference type="KEGG" id="bxe:Bxe_C0867"/>
<dbReference type="eggNOG" id="COG0318">
    <property type="taxonomic scope" value="Bacteria"/>
</dbReference>
<dbReference type="Proteomes" id="UP000001817">
    <property type="component" value="Chromosome 3"/>
</dbReference>
<dbReference type="InterPro" id="IPR000873">
    <property type="entry name" value="AMP-dep_synth/lig_dom"/>
</dbReference>
<sequence length="543" mass="58087">MNDLNEFTYPHFLARQRRERPEGLAVSTPGHQATWRQLAIDVERHGAALQSLGIIAGAKVGILMPNGYEWVVWAYAAASIGAVVVPLNTRFLAAELAYQLATADIEILVLSPIIGDTDFLAIVAAMVPALSEAQPGAWRSETLPRLRHIVTTGTSTTFVGELSAGSLTASPIDPAAIIRVHEAAAKVKPDDPVLIQFTSGSTALPKGAMLSHQSTLRNAHDVAARLHITHADRIFVPGPFFHVGGLTLGMLLGLSTGAPIHTLARFDPAAVLATIAREQITVYSGVDSLFITLYKYPGFRREAIASVTKGWIASSPDIVRMVQTEMGLTGISNVFGISEASPNVTIGDLDEPPALRAATCGRPHPGCEVKIVDPATGETVPAGESGEILYRGYSLMLGYYNNPAATAKAIDVDGWLHTGDRGILRASGHLEYHGRIKDMLRVGGENLAPAEVEEALCRHPKVRQAAVIGLPDERLVEVPAAVVELKEGETCSAEEITAWCAARLAAFKVPRVIAFVEQMPMTGSGKIQKTRMKQEVFGISTSQ</sequence>
<dbReference type="InterPro" id="IPR042099">
    <property type="entry name" value="ANL_N_sf"/>
</dbReference>
<dbReference type="Pfam" id="PF13193">
    <property type="entry name" value="AMP-binding_C"/>
    <property type="match status" value="1"/>
</dbReference>
<dbReference type="GO" id="GO:0004467">
    <property type="term" value="F:long-chain fatty acid-CoA ligase activity"/>
    <property type="evidence" value="ECO:0007669"/>
    <property type="project" value="UniProtKB-EC"/>
</dbReference>
<evidence type="ECO:0000313" key="6">
    <source>
        <dbReference type="Proteomes" id="UP000001817"/>
    </source>
</evidence>
<dbReference type="PANTHER" id="PTHR43201:SF5">
    <property type="entry name" value="MEDIUM-CHAIN ACYL-COA LIGASE ACSF2, MITOCHONDRIAL"/>
    <property type="match status" value="1"/>
</dbReference>
<name>Q13GP3_PARXL</name>
<dbReference type="Pfam" id="PF00501">
    <property type="entry name" value="AMP-binding"/>
    <property type="match status" value="1"/>
</dbReference>
<proteinExistence type="inferred from homology"/>
<organism evidence="5 6">
    <name type="scientific">Paraburkholderia xenovorans (strain LB400)</name>
    <dbReference type="NCBI Taxonomy" id="266265"/>
    <lineage>
        <taxon>Bacteria</taxon>
        <taxon>Pseudomonadati</taxon>
        <taxon>Pseudomonadota</taxon>
        <taxon>Betaproteobacteria</taxon>
        <taxon>Burkholderiales</taxon>
        <taxon>Burkholderiaceae</taxon>
        <taxon>Paraburkholderia</taxon>
    </lineage>
</organism>
<dbReference type="InterPro" id="IPR045851">
    <property type="entry name" value="AMP-bd_C_sf"/>
</dbReference>
<gene>
    <name evidence="5" type="ORF">Bxe_C0867</name>
</gene>
<dbReference type="Gene3D" id="3.40.50.12780">
    <property type="entry name" value="N-terminal domain of ligase-like"/>
    <property type="match status" value="1"/>
</dbReference>
<feature type="domain" description="AMP-dependent synthetase/ligase" evidence="3">
    <location>
        <begin position="14"/>
        <end position="400"/>
    </location>
</feature>
<dbReference type="SUPFAM" id="SSF56801">
    <property type="entry name" value="Acetyl-CoA synthetase-like"/>
    <property type="match status" value="1"/>
</dbReference>
<dbReference type="AlphaFoldDB" id="Q13GP3"/>
<dbReference type="FunFam" id="3.30.300.30:FF:000008">
    <property type="entry name" value="2,3-dihydroxybenzoate-AMP ligase"/>
    <property type="match status" value="1"/>
</dbReference>
<dbReference type="EMBL" id="CP000272">
    <property type="protein sequence ID" value="ABE36746.1"/>
    <property type="molecule type" value="Genomic_DNA"/>
</dbReference>
<dbReference type="KEGG" id="bxb:DR64_7579"/>
<dbReference type="PATRIC" id="fig|266265.5.peg.8632"/>
<keyword evidence="6" id="KW-1185">Reference proteome</keyword>
<evidence type="ECO:0000259" key="4">
    <source>
        <dbReference type="Pfam" id="PF13193"/>
    </source>
</evidence>
<comment type="similarity">
    <text evidence="1">Belongs to the ATP-dependent AMP-binding enzyme family.</text>
</comment>
<feature type="domain" description="AMP-binding enzyme C-terminal" evidence="4">
    <location>
        <begin position="451"/>
        <end position="526"/>
    </location>
</feature>
<protein>
    <submittedName>
        <fullName evidence="5">AMP-dependent synthetase and ligase</fullName>
        <ecNumber evidence="5">6.2.1.3</ecNumber>
    </submittedName>
</protein>
<dbReference type="RefSeq" id="WP_011493997.1">
    <property type="nucleotide sequence ID" value="NC_007953.1"/>
</dbReference>
<accession>Q13GP3</accession>
<reference evidence="5 6" key="1">
    <citation type="journal article" date="2006" name="Proc. Natl. Acad. Sci. U.S.A.">
        <title>Burkholderia xenovorans LB400 harbors a multi-replicon, 9.73-Mbp genome shaped for versatility.</title>
        <authorList>
            <person name="Chain P.S."/>
            <person name="Denef V.J."/>
            <person name="Konstantinidis K.T."/>
            <person name="Vergez L.M."/>
            <person name="Agullo L."/>
            <person name="Reyes V.L."/>
            <person name="Hauser L."/>
            <person name="Cordova M."/>
            <person name="Gomez L."/>
            <person name="Gonzalez M."/>
            <person name="Land M."/>
            <person name="Lao V."/>
            <person name="Larimer F."/>
            <person name="LiPuma J.J."/>
            <person name="Mahenthiralingam E."/>
            <person name="Malfatti S.A."/>
            <person name="Marx C.J."/>
            <person name="Parnell J.J."/>
            <person name="Ramette A."/>
            <person name="Richardson P."/>
            <person name="Seeger M."/>
            <person name="Smith D."/>
            <person name="Spilker T."/>
            <person name="Sul W.J."/>
            <person name="Tsoi T.V."/>
            <person name="Ulrich L.E."/>
            <person name="Zhulin I.B."/>
            <person name="Tiedje J.M."/>
        </authorList>
    </citation>
    <scope>NUCLEOTIDE SEQUENCE [LARGE SCALE GENOMIC DNA]</scope>
    <source>
        <strain evidence="5 6">LB400</strain>
    </source>
</reference>
<dbReference type="Gene3D" id="3.30.300.30">
    <property type="match status" value="1"/>
</dbReference>
<evidence type="ECO:0000256" key="1">
    <source>
        <dbReference type="ARBA" id="ARBA00006432"/>
    </source>
</evidence>
<dbReference type="GO" id="GO:0031956">
    <property type="term" value="F:medium-chain fatty acid-CoA ligase activity"/>
    <property type="evidence" value="ECO:0007669"/>
    <property type="project" value="TreeGrafter"/>
</dbReference>
<evidence type="ECO:0000313" key="5">
    <source>
        <dbReference type="EMBL" id="ABE36746.1"/>
    </source>
</evidence>
<dbReference type="InterPro" id="IPR025110">
    <property type="entry name" value="AMP-bd_C"/>
</dbReference>
<evidence type="ECO:0000259" key="3">
    <source>
        <dbReference type="Pfam" id="PF00501"/>
    </source>
</evidence>
<dbReference type="OrthoDB" id="9766486at2"/>